<name>A0A1I5B3W8_9NEIS</name>
<keyword evidence="2" id="KW-1185">Reference proteome</keyword>
<dbReference type="EMBL" id="FOVE01000015">
    <property type="protein sequence ID" value="SFN69416.1"/>
    <property type="molecule type" value="Genomic_DNA"/>
</dbReference>
<evidence type="ECO:0000313" key="1">
    <source>
        <dbReference type="EMBL" id="SFN69416.1"/>
    </source>
</evidence>
<dbReference type="Proteomes" id="UP000242869">
    <property type="component" value="Unassembled WGS sequence"/>
</dbReference>
<evidence type="ECO:0000313" key="2">
    <source>
        <dbReference type="Proteomes" id="UP000242869"/>
    </source>
</evidence>
<dbReference type="AlphaFoldDB" id="A0A1I5B3W8"/>
<reference evidence="2" key="1">
    <citation type="submission" date="2016-10" db="EMBL/GenBank/DDBJ databases">
        <authorList>
            <person name="Varghese N."/>
            <person name="Submissions S."/>
        </authorList>
    </citation>
    <scope>NUCLEOTIDE SEQUENCE [LARGE SCALE GENOMIC DNA]</scope>
    <source>
        <strain evidence="2">DSM 6150</strain>
    </source>
</reference>
<gene>
    <name evidence="1" type="ORF">SAMN05660284_02046</name>
</gene>
<proteinExistence type="predicted"/>
<protein>
    <submittedName>
        <fullName evidence="1">Uncharacterized protein</fullName>
    </submittedName>
</protein>
<accession>A0A1I5B3W8</accession>
<sequence>MITVCRQILSQRCHVHNPPKLDDHSAPNWAIEAKQRSGTICSTHLGTTKVSEVASVAERRPKS</sequence>
<organism evidence="1 2">
    <name type="scientific">Formivibrio citricus</name>
    <dbReference type="NCBI Taxonomy" id="83765"/>
    <lineage>
        <taxon>Bacteria</taxon>
        <taxon>Pseudomonadati</taxon>
        <taxon>Pseudomonadota</taxon>
        <taxon>Betaproteobacteria</taxon>
        <taxon>Neisseriales</taxon>
        <taxon>Chitinibacteraceae</taxon>
        <taxon>Formivibrio</taxon>
    </lineage>
</organism>